<dbReference type="Pfam" id="PF00291">
    <property type="entry name" value="PALP"/>
    <property type="match status" value="1"/>
</dbReference>
<dbReference type="PANTHER" id="PTHR48078">
    <property type="entry name" value="THREONINE DEHYDRATASE, MITOCHONDRIAL-RELATED"/>
    <property type="match status" value="1"/>
</dbReference>
<dbReference type="GO" id="GO:0009097">
    <property type="term" value="P:isoleucine biosynthetic process"/>
    <property type="evidence" value="ECO:0007669"/>
    <property type="project" value="TreeGrafter"/>
</dbReference>
<dbReference type="InterPro" id="IPR000634">
    <property type="entry name" value="Ser/Thr_deHydtase_PyrdxlP-BS"/>
</dbReference>
<dbReference type="CDD" id="cd01563">
    <property type="entry name" value="Thr-synth_1"/>
    <property type="match status" value="1"/>
</dbReference>
<dbReference type="Proteomes" id="UP000008922">
    <property type="component" value="Chromosome"/>
</dbReference>
<dbReference type="PANTHER" id="PTHR48078:SF6">
    <property type="entry name" value="L-THREONINE DEHYDRATASE CATABOLIC TDCB"/>
    <property type="match status" value="1"/>
</dbReference>
<dbReference type="AlphaFoldDB" id="E8N570"/>
<dbReference type="GO" id="GO:0004794">
    <property type="term" value="F:threonine deaminase activity"/>
    <property type="evidence" value="ECO:0007669"/>
    <property type="project" value="TreeGrafter"/>
</dbReference>
<dbReference type="GO" id="GO:0003941">
    <property type="term" value="F:L-serine ammonia-lyase activity"/>
    <property type="evidence" value="ECO:0007669"/>
    <property type="project" value="TreeGrafter"/>
</dbReference>
<evidence type="ECO:0000313" key="6">
    <source>
        <dbReference type="Proteomes" id="UP000008922"/>
    </source>
</evidence>
<dbReference type="Gene3D" id="3.40.50.1100">
    <property type="match status" value="2"/>
</dbReference>
<dbReference type="InParanoid" id="E8N570"/>
<gene>
    <name evidence="5" type="primary">thrC</name>
    <name evidence="5" type="ordered locus">ANT_15560</name>
</gene>
<dbReference type="EC" id="4.2.3.1" evidence="5"/>
<evidence type="ECO:0000259" key="4">
    <source>
        <dbReference type="Pfam" id="PF00291"/>
    </source>
</evidence>
<dbReference type="GO" id="GO:0006567">
    <property type="term" value="P:L-threonine catabolic process"/>
    <property type="evidence" value="ECO:0007669"/>
    <property type="project" value="TreeGrafter"/>
</dbReference>
<dbReference type="SUPFAM" id="SSF53686">
    <property type="entry name" value="Tryptophan synthase beta subunit-like PLP-dependent enzymes"/>
    <property type="match status" value="1"/>
</dbReference>
<dbReference type="KEGG" id="atm:ANT_15560"/>
<keyword evidence="3 5" id="KW-0456">Lyase</keyword>
<feature type="domain" description="Tryptophan synthase beta chain-like PALP" evidence="4">
    <location>
        <begin position="65"/>
        <end position="357"/>
    </location>
</feature>
<organism evidence="5 6">
    <name type="scientific">Anaerolinea thermophila (strain DSM 14523 / JCM 11388 / NBRC 100420 / UNI-1)</name>
    <dbReference type="NCBI Taxonomy" id="926569"/>
    <lineage>
        <taxon>Bacteria</taxon>
        <taxon>Bacillati</taxon>
        <taxon>Chloroflexota</taxon>
        <taxon>Anaerolineae</taxon>
        <taxon>Anaerolineales</taxon>
        <taxon>Anaerolineaceae</taxon>
        <taxon>Anaerolinea</taxon>
    </lineage>
</organism>
<dbReference type="RefSeq" id="WP_013559966.1">
    <property type="nucleotide sequence ID" value="NC_014960.1"/>
</dbReference>
<dbReference type="PROSITE" id="PS00165">
    <property type="entry name" value="DEHYDRATASE_SER_THR"/>
    <property type="match status" value="1"/>
</dbReference>
<dbReference type="GO" id="GO:0004795">
    <property type="term" value="F:threonine synthase activity"/>
    <property type="evidence" value="ECO:0007669"/>
    <property type="project" value="UniProtKB-EC"/>
</dbReference>
<protein>
    <submittedName>
        <fullName evidence="5">Threonine synthase</fullName>
        <ecNumber evidence="5">4.2.3.1</ecNumber>
    </submittedName>
</protein>
<dbReference type="STRING" id="926569.ANT_15560"/>
<reference evidence="5 6" key="1">
    <citation type="submission" date="2010-12" db="EMBL/GenBank/DDBJ databases">
        <title>Whole genome sequence of Anaerolinea thermophila UNI-1.</title>
        <authorList>
            <person name="Narita-Yamada S."/>
            <person name="Kishi E."/>
            <person name="Watanabe Y."/>
            <person name="Takasaki K."/>
            <person name="Ankai A."/>
            <person name="Oguchi A."/>
            <person name="Fukui S."/>
            <person name="Takahashi M."/>
            <person name="Yashiro I."/>
            <person name="Hosoyama A."/>
            <person name="Sekiguchi Y."/>
            <person name="Hanada S."/>
            <person name="Fujita N."/>
        </authorList>
    </citation>
    <scope>NUCLEOTIDE SEQUENCE [LARGE SCALE GENOMIC DNA]</scope>
    <source>
        <strain evidence="6">DSM 14523 / JCM 11388 / NBRC 100420 / UNI-1</strain>
    </source>
</reference>
<evidence type="ECO:0000256" key="1">
    <source>
        <dbReference type="ARBA" id="ARBA00001933"/>
    </source>
</evidence>
<evidence type="ECO:0000313" key="5">
    <source>
        <dbReference type="EMBL" id="BAJ63584.1"/>
    </source>
</evidence>
<dbReference type="InterPro" id="IPR050147">
    <property type="entry name" value="Ser/Thr_Dehydratase"/>
</dbReference>
<evidence type="ECO:0000256" key="3">
    <source>
        <dbReference type="ARBA" id="ARBA00023239"/>
    </source>
</evidence>
<sequence>MNSFLRCLSCHAVYAINEPIWKCACGGLLDIEVDFSRTKQWEIVKFPGLWKYLPFIPLPDKSIIITLGEGQTPIIRYLYKNQEILIKQEQLFPTGSYKDRGAAVMISAIRAMGIRSVVEDSSGNAGCSVAAYCAKAGIDCSIYVPASTSPAKLMQISAYGARVVKVEGTREDTARMVLSAASQNYYASHSWNPFFFQGTKTFAYEVWEQTEGKLPDAIILPVGNGTLFLGVYKGFHDLLSMGLIEKIPRMVGVQASLCAPLSHWEKLDLGGIPIDVNTIAEGIAIQKPVRGAQIIEALHQTHGMILEVEEDEIEMALRLAVEQGFFVEPTGVVGLAGTIQYLKRFPEVGKVLTAFTGHGLKSPEKILSVLSH</sequence>
<dbReference type="GO" id="GO:0006565">
    <property type="term" value="P:L-serine catabolic process"/>
    <property type="evidence" value="ECO:0007669"/>
    <property type="project" value="TreeGrafter"/>
</dbReference>
<dbReference type="HOGENOM" id="CLU_028142_4_0_0"/>
<dbReference type="eggNOG" id="COG0498">
    <property type="taxonomic scope" value="Bacteria"/>
</dbReference>
<dbReference type="GO" id="GO:0030170">
    <property type="term" value="F:pyridoxal phosphate binding"/>
    <property type="evidence" value="ECO:0007669"/>
    <property type="project" value="InterPro"/>
</dbReference>
<comment type="cofactor">
    <cofactor evidence="1">
        <name>pyridoxal 5'-phosphate</name>
        <dbReference type="ChEBI" id="CHEBI:597326"/>
    </cofactor>
</comment>
<keyword evidence="6" id="KW-1185">Reference proteome</keyword>
<dbReference type="OrthoDB" id="9778118at2"/>
<keyword evidence="2" id="KW-0663">Pyridoxal phosphate</keyword>
<proteinExistence type="predicted"/>
<evidence type="ECO:0000256" key="2">
    <source>
        <dbReference type="ARBA" id="ARBA00022898"/>
    </source>
</evidence>
<dbReference type="EMBL" id="AP012029">
    <property type="protein sequence ID" value="BAJ63584.1"/>
    <property type="molecule type" value="Genomic_DNA"/>
</dbReference>
<name>E8N570_ANATU</name>
<accession>E8N570</accession>
<dbReference type="InterPro" id="IPR001926">
    <property type="entry name" value="TrpB-like_PALP"/>
</dbReference>
<dbReference type="InterPro" id="IPR036052">
    <property type="entry name" value="TrpB-like_PALP_sf"/>
</dbReference>